<protein>
    <recommendedName>
        <fullName evidence="3">Tetratricopeptide repeat protein</fullName>
    </recommendedName>
</protein>
<dbReference type="AlphaFoldDB" id="A0A5B0VHW7"/>
<dbReference type="InterPro" id="IPR011990">
    <property type="entry name" value="TPR-like_helical_dom_sf"/>
</dbReference>
<sequence>MTTTIWLLSASAIASPAPIESEFHDDTVLATLPAGLPAPFPKDTTAAMSRDALADKIQSLIKQARASGDPRFLGYADRLFQQVPDEDINDRLRVLRATLAQSLHRFEDARADLNRVLADTTDRSQRIQARLTLANLELVQGRYTQSLNHCQSLDALYPGLVADSCRALVQARTGDAPKAYRWLSQQLATTSSTNPVERVWAEGTLAEIAAQQGLDSTADHWSNVITDNPDDLYARAQLADWLLMNERFEEVLTLTSGYEQVDALSVIRVITLKKAGDPGFTALAQTLRERFEEAQWRGSLLHKREFSRFKLDVEGQTDIALKYALENWQTQREPLDTRLALRAAMAGQSSSALTELSQWLDQNQQVDARYPEGY</sequence>
<dbReference type="EMBL" id="VTUU01000003">
    <property type="protein sequence ID" value="KAA1174297.1"/>
    <property type="molecule type" value="Genomic_DNA"/>
</dbReference>
<accession>A0A5B0VHW7</accession>
<dbReference type="SUPFAM" id="SSF48452">
    <property type="entry name" value="TPR-like"/>
    <property type="match status" value="1"/>
</dbReference>
<evidence type="ECO:0000313" key="1">
    <source>
        <dbReference type="EMBL" id="KAA1174297.1"/>
    </source>
</evidence>
<proteinExistence type="predicted"/>
<dbReference type="RefSeq" id="WP_149599862.1">
    <property type="nucleotide sequence ID" value="NZ_VTUU01000003.1"/>
</dbReference>
<comment type="caution">
    <text evidence="1">The sequence shown here is derived from an EMBL/GenBank/DDBJ whole genome shotgun (WGS) entry which is preliminary data.</text>
</comment>
<organism evidence="1 2">
    <name type="scientific">Marinobacter salinexigens</name>
    <dbReference type="NCBI Taxonomy" id="2919747"/>
    <lineage>
        <taxon>Bacteria</taxon>
        <taxon>Pseudomonadati</taxon>
        <taxon>Pseudomonadota</taxon>
        <taxon>Gammaproteobacteria</taxon>
        <taxon>Pseudomonadales</taxon>
        <taxon>Marinobacteraceae</taxon>
        <taxon>Marinobacter</taxon>
    </lineage>
</organism>
<reference evidence="1 2" key="1">
    <citation type="submission" date="2019-08" db="EMBL/GenBank/DDBJ databases">
        <title>Marinobacter ZYF650 sp. nov., a marine bacterium isolated from seawater of the Mariana trench.</title>
        <authorList>
            <person name="Ahmad W."/>
        </authorList>
    </citation>
    <scope>NUCLEOTIDE SEQUENCE [LARGE SCALE GENOMIC DNA]</scope>
    <source>
        <strain evidence="1 2">ZYF650</strain>
    </source>
</reference>
<gene>
    <name evidence="1" type="ORF">FWJ25_08650</name>
</gene>
<evidence type="ECO:0008006" key="3">
    <source>
        <dbReference type="Google" id="ProtNLM"/>
    </source>
</evidence>
<name>A0A5B0VHW7_9GAMM</name>
<dbReference type="Proteomes" id="UP000323161">
    <property type="component" value="Unassembled WGS sequence"/>
</dbReference>
<dbReference type="Gene3D" id="1.25.40.10">
    <property type="entry name" value="Tetratricopeptide repeat domain"/>
    <property type="match status" value="1"/>
</dbReference>
<keyword evidence="2" id="KW-1185">Reference proteome</keyword>
<evidence type="ECO:0000313" key="2">
    <source>
        <dbReference type="Proteomes" id="UP000323161"/>
    </source>
</evidence>